<evidence type="ECO:0000313" key="8">
    <source>
        <dbReference type="Proteomes" id="UP000001868"/>
    </source>
</evidence>
<protein>
    <recommendedName>
        <fullName evidence="9">Cytochrome c oxidase assembly protein</fullName>
    </recommendedName>
</protein>
<accession>B4RAV0</accession>
<dbReference type="OrthoDB" id="259025at2"/>
<evidence type="ECO:0000256" key="6">
    <source>
        <dbReference type="SAM" id="Phobius"/>
    </source>
</evidence>
<evidence type="ECO:0008006" key="9">
    <source>
        <dbReference type="Google" id="ProtNLM"/>
    </source>
</evidence>
<feature type="transmembrane region" description="Helical" evidence="6">
    <location>
        <begin position="28"/>
        <end position="45"/>
    </location>
</feature>
<organism evidence="7 8">
    <name type="scientific">Phenylobacterium zucineum (strain HLK1)</name>
    <dbReference type="NCBI Taxonomy" id="450851"/>
    <lineage>
        <taxon>Bacteria</taxon>
        <taxon>Pseudomonadati</taxon>
        <taxon>Pseudomonadota</taxon>
        <taxon>Alphaproteobacteria</taxon>
        <taxon>Caulobacterales</taxon>
        <taxon>Caulobacteraceae</taxon>
        <taxon>Phenylobacterium</taxon>
    </lineage>
</organism>
<keyword evidence="4 6" id="KW-1133">Transmembrane helix</keyword>
<evidence type="ECO:0000256" key="2">
    <source>
        <dbReference type="ARBA" id="ARBA00022475"/>
    </source>
</evidence>
<keyword evidence="3 6" id="KW-0812">Transmembrane</keyword>
<dbReference type="eggNOG" id="COG3336">
    <property type="taxonomic scope" value="Bacteria"/>
</dbReference>
<feature type="transmembrane region" description="Helical" evidence="6">
    <location>
        <begin position="110"/>
        <end position="129"/>
    </location>
</feature>
<evidence type="ECO:0000313" key="7">
    <source>
        <dbReference type="EMBL" id="ACG78001.1"/>
    </source>
</evidence>
<dbReference type="KEGG" id="pzu:PHZ_c1590"/>
<feature type="transmembrane region" description="Helical" evidence="6">
    <location>
        <begin position="173"/>
        <end position="195"/>
    </location>
</feature>
<evidence type="ECO:0000256" key="5">
    <source>
        <dbReference type="ARBA" id="ARBA00023136"/>
    </source>
</evidence>
<evidence type="ECO:0000256" key="3">
    <source>
        <dbReference type="ARBA" id="ARBA00022692"/>
    </source>
</evidence>
<reference evidence="7 8" key="1">
    <citation type="journal article" date="2008" name="BMC Genomics">
        <title>Complete genome of Phenylobacterium zucineum - a novel facultative intracellular bacterium isolated from human erythroleukemia cell line K562.</title>
        <authorList>
            <person name="Luo Y."/>
            <person name="Xu X."/>
            <person name="Ding Z."/>
            <person name="Liu Z."/>
            <person name="Zhang B."/>
            <person name="Yan Z."/>
            <person name="Sun J."/>
            <person name="Hu S."/>
            <person name="Hu X."/>
        </authorList>
    </citation>
    <scope>NUCLEOTIDE SEQUENCE [LARGE SCALE GENOMIC DNA]</scope>
    <source>
        <strain evidence="7 8">HLK1</strain>
    </source>
</reference>
<evidence type="ECO:0000256" key="4">
    <source>
        <dbReference type="ARBA" id="ARBA00022989"/>
    </source>
</evidence>
<dbReference type="Proteomes" id="UP000001868">
    <property type="component" value="Chromosome"/>
</dbReference>
<feature type="transmembrane region" description="Helical" evidence="6">
    <location>
        <begin position="57"/>
        <end position="79"/>
    </location>
</feature>
<gene>
    <name evidence="7" type="ordered locus">PHZ_c1590</name>
</gene>
<name>B4RAV0_PHEZH</name>
<keyword evidence="2" id="KW-1003">Cell membrane</keyword>
<dbReference type="AlphaFoldDB" id="B4RAV0"/>
<keyword evidence="8" id="KW-1185">Reference proteome</keyword>
<evidence type="ECO:0000256" key="1">
    <source>
        <dbReference type="ARBA" id="ARBA00004651"/>
    </source>
</evidence>
<dbReference type="EMBL" id="CP000747">
    <property type="protein sequence ID" value="ACG78001.1"/>
    <property type="molecule type" value="Genomic_DNA"/>
</dbReference>
<dbReference type="RefSeq" id="WP_012522144.1">
    <property type="nucleotide sequence ID" value="NC_011144.1"/>
</dbReference>
<dbReference type="InterPro" id="IPR019108">
    <property type="entry name" value="Caa3_assmbl_CtaG-rel"/>
</dbReference>
<dbReference type="HOGENOM" id="CLU_054944_0_1_5"/>
<keyword evidence="5 6" id="KW-0472">Membrane</keyword>
<dbReference type="Pfam" id="PF09678">
    <property type="entry name" value="Caa3_CtaG"/>
    <property type="match status" value="1"/>
</dbReference>
<feature type="transmembrane region" description="Helical" evidence="6">
    <location>
        <begin position="85"/>
        <end position="103"/>
    </location>
</feature>
<feature type="transmembrane region" description="Helical" evidence="6">
    <location>
        <begin position="141"/>
        <end position="161"/>
    </location>
</feature>
<dbReference type="GO" id="GO:0005886">
    <property type="term" value="C:plasma membrane"/>
    <property type="evidence" value="ECO:0007669"/>
    <property type="project" value="UniProtKB-SubCell"/>
</dbReference>
<sequence>MPVQQIATWSPYCGVAPAPGELVQRWNLDPWLLAALALLAAGYVLHRRRGGAGRDGLVALAGLLLVVSFVSPLCAASSALFSARATHHALLVAAAAPLLAFGLPRRAIPALPLAPAVALHAAALWLWHAPGLYAWALSSDLAYWLMQAGLLGTALAFWSAVRRAGVLAGAAGLFVTMMQTGLLGALLTFAAEPLYAPHLASTWAFGLSPLADQQLAGLIMWAPMAGAYLLAALALVGRSLSPVRVAPA</sequence>
<dbReference type="STRING" id="450851.PHZ_c1590"/>
<proteinExistence type="predicted"/>
<feature type="transmembrane region" description="Helical" evidence="6">
    <location>
        <begin position="215"/>
        <end position="236"/>
    </location>
</feature>
<comment type="subcellular location">
    <subcellularLocation>
        <location evidence="1">Cell membrane</location>
        <topology evidence="1">Multi-pass membrane protein</topology>
    </subcellularLocation>
</comment>